<sequence length="203" mass="21812">MGLMYRSVHEPPDLSAVPPELRELVASCLAKEPDRRPSPTRFLDLLDESADPEAATSYPLAPPHPPSAPPPDLPLRAPGRRPCGGGRPGRGADGDGEAFAAADVDSGIVVDSDGVMLTLHGRGLPPDRAETGEDLDRDGVEIDFSWPEIAGLVHRTARRTRLHITVTLHDGSVFESEIKAHRAARAQAWNRDLAAAIARHRQG</sequence>
<evidence type="ECO:0000256" key="1">
    <source>
        <dbReference type="SAM" id="MobiDB-lite"/>
    </source>
</evidence>
<dbReference type="InterPro" id="IPR011009">
    <property type="entry name" value="Kinase-like_dom_sf"/>
</dbReference>
<dbReference type="EMBL" id="AP035768">
    <property type="protein sequence ID" value="BFO22293.1"/>
    <property type="molecule type" value="Genomic_DNA"/>
</dbReference>
<feature type="region of interest" description="Disordered" evidence="1">
    <location>
        <begin position="28"/>
        <end position="97"/>
    </location>
</feature>
<dbReference type="AlphaFoldDB" id="A0AAT9HX69"/>
<reference evidence="2" key="1">
    <citation type="submission" date="2024-06" db="EMBL/GenBank/DDBJ databases">
        <authorList>
            <consortium name="consrtm"/>
            <person name="Uemura M."/>
            <person name="Terahara T."/>
        </authorList>
    </citation>
    <scope>NUCLEOTIDE SEQUENCE</scope>
    <source>
        <strain evidence="2">KM77-8</strain>
    </source>
</reference>
<protein>
    <recommendedName>
        <fullName evidence="3">Serine/threonine protein kinase</fullName>
    </recommendedName>
</protein>
<organism evidence="2">
    <name type="scientific">Streptomyces haneummycinicus</name>
    <dbReference type="NCBI Taxonomy" id="3074435"/>
    <lineage>
        <taxon>Bacteria</taxon>
        <taxon>Bacillati</taxon>
        <taxon>Actinomycetota</taxon>
        <taxon>Actinomycetes</taxon>
        <taxon>Kitasatosporales</taxon>
        <taxon>Streptomycetaceae</taxon>
        <taxon>Streptomyces</taxon>
    </lineage>
</organism>
<proteinExistence type="predicted"/>
<feature type="compositionally biased region" description="Gly residues" evidence="1">
    <location>
        <begin position="82"/>
        <end position="91"/>
    </location>
</feature>
<feature type="compositionally biased region" description="Pro residues" evidence="1">
    <location>
        <begin position="60"/>
        <end position="73"/>
    </location>
</feature>
<gene>
    <name evidence="2" type="ORF">SHKM778_86810</name>
</gene>
<evidence type="ECO:0008006" key="3">
    <source>
        <dbReference type="Google" id="ProtNLM"/>
    </source>
</evidence>
<accession>A0AAT9HX69</accession>
<name>A0AAT9HX69_9ACTN</name>
<reference evidence="2" key="2">
    <citation type="submission" date="2024-07" db="EMBL/GenBank/DDBJ databases">
        <title>Streptomyces haneummycinica sp. nov., a new antibiotic-producing actinobacterium isolated from marine sediment.</title>
        <authorList>
            <person name="Uemura M."/>
            <person name="Hamada M."/>
            <person name="Hirano S."/>
            <person name="Kobayashi K."/>
            <person name="Ohshiro T."/>
            <person name="Kobayashi T."/>
            <person name="Terahara T."/>
        </authorList>
    </citation>
    <scope>NUCLEOTIDE SEQUENCE</scope>
    <source>
        <strain evidence="2">KM77-8</strain>
    </source>
</reference>
<dbReference type="SUPFAM" id="SSF56112">
    <property type="entry name" value="Protein kinase-like (PK-like)"/>
    <property type="match status" value="1"/>
</dbReference>
<evidence type="ECO:0000313" key="2">
    <source>
        <dbReference type="EMBL" id="BFO22293.1"/>
    </source>
</evidence>